<dbReference type="EMBL" id="LAZR01003553">
    <property type="protein sequence ID" value="KKN17130.1"/>
    <property type="molecule type" value="Genomic_DNA"/>
</dbReference>
<organism evidence="2">
    <name type="scientific">marine sediment metagenome</name>
    <dbReference type="NCBI Taxonomy" id="412755"/>
    <lineage>
        <taxon>unclassified sequences</taxon>
        <taxon>metagenomes</taxon>
        <taxon>ecological metagenomes</taxon>
    </lineage>
</organism>
<reference evidence="2" key="1">
    <citation type="journal article" date="2015" name="Nature">
        <title>Complex archaea that bridge the gap between prokaryotes and eukaryotes.</title>
        <authorList>
            <person name="Spang A."/>
            <person name="Saw J.H."/>
            <person name="Jorgensen S.L."/>
            <person name="Zaremba-Niedzwiedzka K."/>
            <person name="Martijn J."/>
            <person name="Lind A.E."/>
            <person name="van Eijk R."/>
            <person name="Schleper C."/>
            <person name="Guy L."/>
            <person name="Ettema T.J."/>
        </authorList>
    </citation>
    <scope>NUCLEOTIDE SEQUENCE</scope>
</reference>
<evidence type="ECO:0000256" key="1">
    <source>
        <dbReference type="SAM" id="MobiDB-lite"/>
    </source>
</evidence>
<sequence>MPPYGMGPGQVWGLPEPAGSFPGLDEGGDGNGGGVTSVDIGNGLIAVLDANGNLVTVRTAEQAQQAAAPPQWRPGEQAMEQQQLNQFDQELNARIQNNQATLAESRRQFDISTGLERERLAQRIRELEMSLANDMQIAQLDASTRLEIAGMERQVSLRGQDISREQFAANLGARRSEFAATNLGRDTIRQAMFMLGESGGTTPMELAMSQFPQLQAPEVSAIPGAARGGHVDLRDKPVAVRVGEGGRSEILLASKNRIDIIPESRVASAQAGKTMIPGVSEGTTWRDRPIGPYVPPTPYAGPISPRGQVDSPFLRPGAETPSLSPEEEARKAVQISLRGAFEGQPELEFGGLPEMESIYGQRVRAPSQIAARFFNRPRPIQRIILSAMGVRGIDAEEAIRRMRAATPRGVRSMNVGYR</sequence>
<comment type="caution">
    <text evidence="2">The sequence shown here is derived from an EMBL/GenBank/DDBJ whole genome shotgun (WGS) entry which is preliminary data.</text>
</comment>
<evidence type="ECO:0000313" key="2">
    <source>
        <dbReference type="EMBL" id="KKN17130.1"/>
    </source>
</evidence>
<gene>
    <name evidence="2" type="ORF">LCGC14_0969010</name>
</gene>
<feature type="compositionally biased region" description="Gly residues" evidence="1">
    <location>
        <begin position="1"/>
        <end position="10"/>
    </location>
</feature>
<protein>
    <submittedName>
        <fullName evidence="2">Uncharacterized protein</fullName>
    </submittedName>
</protein>
<proteinExistence type="predicted"/>
<dbReference type="AlphaFoldDB" id="A0A0F9NCA2"/>
<name>A0A0F9NCA2_9ZZZZ</name>
<feature type="region of interest" description="Disordered" evidence="1">
    <location>
        <begin position="1"/>
        <end position="35"/>
    </location>
</feature>
<accession>A0A0F9NCA2</accession>